<dbReference type="Gene3D" id="3.20.20.70">
    <property type="entry name" value="Aldolase class I"/>
    <property type="match status" value="1"/>
</dbReference>
<dbReference type="SFLD" id="SFLDF00562">
    <property type="entry name" value="HemN-like__clustered_with_heat"/>
    <property type="match status" value="1"/>
</dbReference>
<dbReference type="GO" id="GO:0004109">
    <property type="term" value="F:coproporphyrinogen oxidase activity"/>
    <property type="evidence" value="ECO:0007669"/>
    <property type="project" value="InterPro"/>
</dbReference>
<keyword evidence="5 10" id="KW-0949">S-adenosyl-L-methionine</keyword>
<dbReference type="Pfam" id="PF04055">
    <property type="entry name" value="Radical_SAM"/>
    <property type="match status" value="1"/>
</dbReference>
<evidence type="ECO:0000256" key="5">
    <source>
        <dbReference type="ARBA" id="ARBA00022691"/>
    </source>
</evidence>
<keyword evidence="4 10" id="KW-0349">Heme</keyword>
<dbReference type="PROSITE" id="PS51918">
    <property type="entry name" value="RADICAL_SAM"/>
    <property type="match status" value="1"/>
</dbReference>
<organism evidence="12 13">
    <name type="scientific">Novispirillum itersonii</name>
    <name type="common">Aquaspirillum itersonii</name>
    <dbReference type="NCBI Taxonomy" id="189"/>
    <lineage>
        <taxon>Bacteria</taxon>
        <taxon>Pseudomonadati</taxon>
        <taxon>Pseudomonadota</taxon>
        <taxon>Alphaproteobacteria</taxon>
        <taxon>Rhodospirillales</taxon>
        <taxon>Novispirillaceae</taxon>
        <taxon>Novispirillum</taxon>
    </lineage>
</organism>
<evidence type="ECO:0000259" key="11">
    <source>
        <dbReference type="PROSITE" id="PS51918"/>
    </source>
</evidence>
<dbReference type="PANTHER" id="PTHR13932">
    <property type="entry name" value="COPROPORPHYRINIGEN III OXIDASE"/>
    <property type="match status" value="1"/>
</dbReference>
<dbReference type="GO" id="GO:0006779">
    <property type="term" value="P:porphyrin-containing compound biosynthetic process"/>
    <property type="evidence" value="ECO:0007669"/>
    <property type="project" value="InterPro"/>
</dbReference>
<dbReference type="InterPro" id="IPR013785">
    <property type="entry name" value="Aldolase_TIM"/>
</dbReference>
<dbReference type="Pfam" id="PF06969">
    <property type="entry name" value="HemN_C"/>
    <property type="match status" value="1"/>
</dbReference>
<dbReference type="SFLD" id="SFLDG01065">
    <property type="entry name" value="anaerobic_coproporphyrinogen-I"/>
    <property type="match status" value="1"/>
</dbReference>
<comment type="caution">
    <text evidence="12">The sequence shown here is derived from an EMBL/GenBank/DDBJ whole genome shotgun (WGS) entry which is preliminary data.</text>
</comment>
<dbReference type="GO" id="GO:0005737">
    <property type="term" value="C:cytoplasm"/>
    <property type="evidence" value="ECO:0007669"/>
    <property type="project" value="UniProtKB-SubCell"/>
</dbReference>
<comment type="cofactor">
    <cofactor evidence="1">
        <name>[4Fe-4S] cluster</name>
        <dbReference type="ChEBI" id="CHEBI:49883"/>
    </cofactor>
</comment>
<keyword evidence="9 10" id="KW-0143">Chaperone</keyword>
<evidence type="ECO:0000256" key="10">
    <source>
        <dbReference type="RuleBase" id="RU364116"/>
    </source>
</evidence>
<keyword evidence="8 10" id="KW-0411">Iron-sulfur</keyword>
<proteinExistence type="inferred from homology"/>
<dbReference type="CDD" id="cd01335">
    <property type="entry name" value="Radical_SAM"/>
    <property type="match status" value="1"/>
</dbReference>
<dbReference type="RefSeq" id="WP_260402359.1">
    <property type="nucleotide sequence ID" value="NZ_JACIIX010000003.1"/>
</dbReference>
<dbReference type="InterPro" id="IPR007197">
    <property type="entry name" value="rSAM"/>
</dbReference>
<feature type="domain" description="Radical SAM core" evidence="11">
    <location>
        <begin position="1"/>
        <end position="232"/>
    </location>
</feature>
<evidence type="ECO:0000256" key="8">
    <source>
        <dbReference type="ARBA" id="ARBA00023014"/>
    </source>
</evidence>
<dbReference type="InterPro" id="IPR010723">
    <property type="entry name" value="HemN_C"/>
</dbReference>
<comment type="subcellular location">
    <subcellularLocation>
        <location evidence="10">Cytoplasm</location>
    </subcellularLocation>
</comment>
<dbReference type="PANTHER" id="PTHR13932:SF5">
    <property type="entry name" value="RADICAL S-ADENOSYL METHIONINE DOMAIN-CONTAINING PROTEIN 1, MITOCHONDRIAL"/>
    <property type="match status" value="1"/>
</dbReference>
<evidence type="ECO:0000256" key="4">
    <source>
        <dbReference type="ARBA" id="ARBA00022617"/>
    </source>
</evidence>
<protein>
    <recommendedName>
        <fullName evidence="3 10">Heme chaperone HemW</fullName>
    </recommendedName>
</protein>
<dbReference type="InterPro" id="IPR034505">
    <property type="entry name" value="Coproporphyrinogen-III_oxidase"/>
</dbReference>
<dbReference type="GO" id="GO:0046872">
    <property type="term" value="F:metal ion binding"/>
    <property type="evidence" value="ECO:0007669"/>
    <property type="project" value="UniProtKB-UniRule"/>
</dbReference>
<dbReference type="GO" id="GO:0051539">
    <property type="term" value="F:4 iron, 4 sulfur cluster binding"/>
    <property type="evidence" value="ECO:0007669"/>
    <property type="project" value="UniProtKB-UniRule"/>
</dbReference>
<evidence type="ECO:0000313" key="12">
    <source>
        <dbReference type="EMBL" id="MBB6209729.1"/>
    </source>
</evidence>
<keyword evidence="10" id="KW-0963">Cytoplasm</keyword>
<reference evidence="12 13" key="1">
    <citation type="submission" date="2020-08" db="EMBL/GenBank/DDBJ databases">
        <title>Genomic Encyclopedia of Type Strains, Phase IV (KMG-IV): sequencing the most valuable type-strain genomes for metagenomic binning, comparative biology and taxonomic classification.</title>
        <authorList>
            <person name="Goeker M."/>
        </authorList>
    </citation>
    <scope>NUCLEOTIDE SEQUENCE [LARGE SCALE GENOMIC DNA]</scope>
    <source>
        <strain evidence="12 13">DSM 11590</strain>
    </source>
</reference>
<dbReference type="SMART" id="SM00729">
    <property type="entry name" value="Elp3"/>
    <property type="match status" value="1"/>
</dbReference>
<evidence type="ECO:0000256" key="1">
    <source>
        <dbReference type="ARBA" id="ARBA00001966"/>
    </source>
</evidence>
<dbReference type="EMBL" id="JACIIX010000003">
    <property type="protein sequence ID" value="MBB6209729.1"/>
    <property type="molecule type" value="Genomic_DNA"/>
</dbReference>
<comment type="similarity">
    <text evidence="2">Belongs to the anaerobic coproporphyrinogen-III oxidase family. HemW subfamily.</text>
</comment>
<comment type="function">
    <text evidence="10">Probably acts as a heme chaperone, transferring heme to an unknown acceptor. Binds one molecule of heme per monomer, possibly covalently. Binds 1 [4Fe-4S] cluster. The cluster is coordinated with 3 cysteines and an exchangeable S-adenosyl-L-methionine.</text>
</comment>
<dbReference type="InterPro" id="IPR006638">
    <property type="entry name" value="Elp3/MiaA/NifB-like_rSAM"/>
</dbReference>
<evidence type="ECO:0000256" key="9">
    <source>
        <dbReference type="ARBA" id="ARBA00023186"/>
    </source>
</evidence>
<keyword evidence="12" id="KW-0560">Oxidoreductase</keyword>
<evidence type="ECO:0000256" key="6">
    <source>
        <dbReference type="ARBA" id="ARBA00022723"/>
    </source>
</evidence>
<keyword evidence="13" id="KW-1185">Reference proteome</keyword>
<dbReference type="NCBIfam" id="TIGR00539">
    <property type="entry name" value="hemN_rel"/>
    <property type="match status" value="1"/>
</dbReference>
<dbReference type="InterPro" id="IPR004559">
    <property type="entry name" value="HemW-like"/>
</dbReference>
<dbReference type="SUPFAM" id="SSF102114">
    <property type="entry name" value="Radical SAM enzymes"/>
    <property type="match status" value="1"/>
</dbReference>
<keyword evidence="7 10" id="KW-0408">Iron</keyword>
<evidence type="ECO:0000256" key="3">
    <source>
        <dbReference type="ARBA" id="ARBA00017228"/>
    </source>
</evidence>
<dbReference type="SFLD" id="SFLDS00029">
    <property type="entry name" value="Radical_SAM"/>
    <property type="match status" value="1"/>
</dbReference>
<keyword evidence="6 10" id="KW-0479">Metal-binding</keyword>
<dbReference type="AlphaFoldDB" id="A0A7W9ZG89"/>
<accession>A0A7W9ZG89</accession>
<keyword evidence="10" id="KW-0004">4Fe-4S</keyword>
<name>A0A7W9ZG89_NOVIT</name>
<evidence type="ECO:0000256" key="7">
    <source>
        <dbReference type="ARBA" id="ARBA00023004"/>
    </source>
</evidence>
<evidence type="ECO:0000313" key="13">
    <source>
        <dbReference type="Proteomes" id="UP000544872"/>
    </source>
</evidence>
<gene>
    <name evidence="12" type="ORF">FHS48_001137</name>
</gene>
<dbReference type="InterPro" id="IPR058240">
    <property type="entry name" value="rSAM_sf"/>
</dbReference>
<dbReference type="SFLD" id="SFLDF00288">
    <property type="entry name" value="HemN-like__clustered_with_nucl"/>
    <property type="match status" value="1"/>
</dbReference>
<sequence>MFGLYIHWPYCLSKCPYCDFNSHVAERIDHQAWRRALLTELDHYAARTPGRILTSIFFGGGTPSLMDPATTAALIERARQHWPTANDIEITLEANPGAVDRDKFQAFRDAGINRVSLGVQALDEEALVFLGRRHDRTEALRAIESAATLFSRFSFDLIYARPGQTPAEWRDELRRALPLASAGHLSLYQLTIEEGTRFYLDHAAGRFHIPDDDLAIALWDVTQEEMNRAGMPAYEVSNHARPGEESRHNLLYWRGGEYVGIGPGAHGRIFENGIDYATRQHRAPEIWLKETLTHGHATRTNDPISRRDRAIERVMMGLRLRDGIDPTQFEALGGIALRDVLDGDMLELLIREELIAADSLHAGAPLRVTAKGMPVLNAVIAELVADSDG</sequence>
<evidence type="ECO:0000256" key="2">
    <source>
        <dbReference type="ARBA" id="ARBA00006100"/>
    </source>
</evidence>
<dbReference type="Proteomes" id="UP000544872">
    <property type="component" value="Unassembled WGS sequence"/>
</dbReference>